<comment type="caution">
    <text evidence="3">The sequence shown here is derived from an EMBL/GenBank/DDBJ whole genome shotgun (WGS) entry which is preliminary data.</text>
</comment>
<accession>A0AAD5MN35</accession>
<sequence>MEARTYSTECLGFRYSVHIHIVDEKKSQLDSMVHYSASKGVVVVSGIRKDDVVPFINEKNVPKEVVSVLKAESGRMHTIYRGLNNKENVAVEVHFDGDELDSYTTYKIVDGHPSISSYTKFMRAPDSGVSPLLEEMRSCFAVEDHNPNDTFTLIIKSKSMKDVYEHGVDKVASALAEALSNIAPIHPLRVRIFFDSGSRNSLRVFFSVVEKTDVKPATVPKYNYTAEVSSSVLIERLNKTISQGDWKFVVSDVGKDSEEWIVMGKSLERYTPSPSGPMPSYVGYTGGAMFVLGIFTLVLGVSIGAAGVFFVTRRQRISTLAYQVFE</sequence>
<keyword evidence="1" id="KW-1133">Transmembrane helix</keyword>
<protein>
    <recommendedName>
        <fullName evidence="2">DUF7959 domain-containing protein</fullName>
    </recommendedName>
</protein>
<dbReference type="Pfam" id="PF25899">
    <property type="entry name" value="DUF7959"/>
    <property type="match status" value="1"/>
</dbReference>
<evidence type="ECO:0000259" key="2">
    <source>
        <dbReference type="Pfam" id="PF25899"/>
    </source>
</evidence>
<feature type="domain" description="DUF7959" evidence="2">
    <location>
        <begin position="150"/>
        <end position="271"/>
    </location>
</feature>
<keyword evidence="4" id="KW-1185">Reference proteome</keyword>
<name>A0AAD5MN35_PARTN</name>
<dbReference type="InterPro" id="IPR058265">
    <property type="entry name" value="DUF7959"/>
</dbReference>
<evidence type="ECO:0000313" key="3">
    <source>
        <dbReference type="EMBL" id="KAJ1361550.1"/>
    </source>
</evidence>
<reference evidence="3" key="1">
    <citation type="submission" date="2021-06" db="EMBL/GenBank/DDBJ databases">
        <title>Parelaphostrongylus tenuis whole genome reference sequence.</title>
        <authorList>
            <person name="Garwood T.J."/>
            <person name="Larsen P.A."/>
            <person name="Fountain-Jones N.M."/>
            <person name="Garbe J.R."/>
            <person name="Macchietto M.G."/>
            <person name="Kania S.A."/>
            <person name="Gerhold R.W."/>
            <person name="Richards J.E."/>
            <person name="Wolf T.M."/>
        </authorList>
    </citation>
    <scope>NUCLEOTIDE SEQUENCE</scope>
    <source>
        <strain evidence="3">MNPRO001-30</strain>
        <tissue evidence="3">Meninges</tissue>
    </source>
</reference>
<organism evidence="3 4">
    <name type="scientific">Parelaphostrongylus tenuis</name>
    <name type="common">Meningeal worm</name>
    <dbReference type="NCBI Taxonomy" id="148309"/>
    <lineage>
        <taxon>Eukaryota</taxon>
        <taxon>Metazoa</taxon>
        <taxon>Ecdysozoa</taxon>
        <taxon>Nematoda</taxon>
        <taxon>Chromadorea</taxon>
        <taxon>Rhabditida</taxon>
        <taxon>Rhabditina</taxon>
        <taxon>Rhabditomorpha</taxon>
        <taxon>Strongyloidea</taxon>
        <taxon>Metastrongylidae</taxon>
        <taxon>Parelaphostrongylus</taxon>
    </lineage>
</organism>
<gene>
    <name evidence="3" type="ORF">KIN20_020826</name>
</gene>
<dbReference type="EMBL" id="JAHQIW010004221">
    <property type="protein sequence ID" value="KAJ1361550.1"/>
    <property type="molecule type" value="Genomic_DNA"/>
</dbReference>
<dbReference type="Proteomes" id="UP001196413">
    <property type="component" value="Unassembled WGS sequence"/>
</dbReference>
<proteinExistence type="predicted"/>
<dbReference type="AlphaFoldDB" id="A0AAD5MN35"/>
<evidence type="ECO:0000256" key="1">
    <source>
        <dbReference type="SAM" id="Phobius"/>
    </source>
</evidence>
<feature type="transmembrane region" description="Helical" evidence="1">
    <location>
        <begin position="281"/>
        <end position="311"/>
    </location>
</feature>
<evidence type="ECO:0000313" key="4">
    <source>
        <dbReference type="Proteomes" id="UP001196413"/>
    </source>
</evidence>
<keyword evidence="1" id="KW-0812">Transmembrane</keyword>
<keyword evidence="1" id="KW-0472">Membrane</keyword>